<keyword evidence="2" id="KW-0690">Ribosome biogenesis</keyword>
<reference evidence="16 17" key="1">
    <citation type="submission" date="2024-01" db="EMBL/GenBank/DDBJ databases">
        <authorList>
            <consortium name="Genoscope - CEA"/>
            <person name="William W."/>
        </authorList>
    </citation>
    <scope>NUCLEOTIDE SEQUENCE [LARGE SCALE GENOMIC DNA]</scope>
    <source>
        <strain evidence="16 17">29B2s-10</strain>
    </source>
</reference>
<evidence type="ECO:0000256" key="5">
    <source>
        <dbReference type="ARBA" id="ARBA00022801"/>
    </source>
</evidence>
<organism evidence="16 17">
    <name type="scientific">[Candida] anglica</name>
    <dbReference type="NCBI Taxonomy" id="148631"/>
    <lineage>
        <taxon>Eukaryota</taxon>
        <taxon>Fungi</taxon>
        <taxon>Dikarya</taxon>
        <taxon>Ascomycota</taxon>
        <taxon>Saccharomycotina</taxon>
        <taxon>Pichiomycetes</taxon>
        <taxon>Debaryomycetaceae</taxon>
        <taxon>Kurtzmaniella</taxon>
    </lineage>
</organism>
<comment type="domain">
    <text evidence="11">The Q motif is unique to and characteristic of the DEAD box family of RNA helicases and controls ATP binding and hydrolysis.</text>
</comment>
<dbReference type="CDD" id="cd18787">
    <property type="entry name" value="SF2_C_DEAD"/>
    <property type="match status" value="1"/>
</dbReference>
<evidence type="ECO:0000256" key="9">
    <source>
        <dbReference type="ARBA" id="ARBA00023242"/>
    </source>
</evidence>
<dbReference type="InterPro" id="IPR011545">
    <property type="entry name" value="DEAD/DEAH_box_helicase_dom"/>
</dbReference>
<feature type="compositionally biased region" description="Basic and acidic residues" evidence="12">
    <location>
        <begin position="64"/>
        <end position="78"/>
    </location>
</feature>
<keyword evidence="4 11" id="KW-0547">Nucleotide-binding</keyword>
<sequence>MEDDGLLLNFAAPSESVNVSASKASKSKVTGGRWKDRRKLQLSLQGRGRSSKKTVASGVNNSKVEPRKRETTSTDGDHKKRTTTPHLGPTMKKIKFAETGGETGGKNNSYVSSLFTSNDKATLEEEKAGESSEVHLPSNAPLDTSSFDGIGLNERLSKHLKESLRFKHPTKVQQYVLPKLVREQTCRDLFVKAQTGSGKTLAFLLPMFHRLMLRTDINRDSGIFGLILVPTRELATQIYGVMESLARCCHHIVPGIVIGGEKKKSEKARLRKGVNVLVATPGRLVDHMENTTVFDVSQLRWLVLDEGDKLMELGFEETITKITTRISESSKININQYPELPSKRINVLCSATIQGNVKKLGSIVLENAEMVSIEGERAGTVLFEEHATHTGGKEPEDFSIQSAPDQLIQKVVVVPPKLRLVTMAALLKNDVKFEGRTIVFFSCSDSVDFHFDTFTRDGSQFKRDKEVEGGIKRVPFHKFVDSDESEETTPSVLTAPLLSQNTVIHKLHGSLSQQVRTSTLQSFVKGNFPLVGDAPKHSILFCTDVAARGLDLPNISNVVEFDPPFSIEDHLHRIGRTARVGQEGDATLFLLPGIEEAYVDGKLRIVHPKSSNLRVIPYEGILRQGFSEETSSTVATSNDPKRKPGKWDVHATTWHLDVERWLLEDTGAHDNAVQAFTSHIRAYATHLATERQFFNVKLLHLGHLAKSFGLRETPKKLGKSMGGIHEGQQNSGSSKGGPRKNEDPRKKMLRMAKMAVNSASSEFNY</sequence>
<evidence type="ECO:0000256" key="8">
    <source>
        <dbReference type="ARBA" id="ARBA00022884"/>
    </source>
</evidence>
<keyword evidence="17" id="KW-1185">Reference proteome</keyword>
<keyword evidence="7 11" id="KW-0067">ATP-binding</keyword>
<dbReference type="SMART" id="SM00490">
    <property type="entry name" value="HELICc"/>
    <property type="match status" value="1"/>
</dbReference>
<dbReference type="InterPro" id="IPR025313">
    <property type="entry name" value="SPB4-like_CTE"/>
</dbReference>
<comment type="subcellular location">
    <subcellularLocation>
        <location evidence="1">Nucleus</location>
        <location evidence="1">Nucleolus</location>
    </subcellularLocation>
</comment>
<dbReference type="PANTHER" id="PTHR24031">
    <property type="entry name" value="RNA HELICASE"/>
    <property type="match status" value="1"/>
</dbReference>
<feature type="domain" description="Helicase C-terminal" evidence="14">
    <location>
        <begin position="406"/>
        <end position="624"/>
    </location>
</feature>
<dbReference type="InterPro" id="IPR001650">
    <property type="entry name" value="Helicase_C-like"/>
</dbReference>
<dbReference type="Pfam" id="PF00271">
    <property type="entry name" value="Helicase_C"/>
    <property type="match status" value="1"/>
</dbReference>
<dbReference type="SMART" id="SM01178">
    <property type="entry name" value="DUF4217"/>
    <property type="match status" value="1"/>
</dbReference>
<dbReference type="Gene3D" id="3.40.50.300">
    <property type="entry name" value="P-loop containing nucleotide triphosphate hydrolases"/>
    <property type="match status" value="2"/>
</dbReference>
<comment type="function">
    <text evidence="11">RNA helicase.</text>
</comment>
<dbReference type="Pfam" id="PF00270">
    <property type="entry name" value="DEAD"/>
    <property type="match status" value="1"/>
</dbReference>
<feature type="short sequence motif" description="Q motif" evidence="10">
    <location>
        <begin position="145"/>
        <end position="174"/>
    </location>
</feature>
<dbReference type="PROSITE" id="PS51192">
    <property type="entry name" value="HELICASE_ATP_BIND_1"/>
    <property type="match status" value="1"/>
</dbReference>
<evidence type="ECO:0000256" key="6">
    <source>
        <dbReference type="ARBA" id="ARBA00022806"/>
    </source>
</evidence>
<evidence type="ECO:0000259" key="15">
    <source>
        <dbReference type="PROSITE" id="PS51195"/>
    </source>
</evidence>
<comment type="catalytic activity">
    <reaction evidence="11">
        <text>ATP + H2O = ADP + phosphate + H(+)</text>
        <dbReference type="Rhea" id="RHEA:13065"/>
        <dbReference type="ChEBI" id="CHEBI:15377"/>
        <dbReference type="ChEBI" id="CHEBI:15378"/>
        <dbReference type="ChEBI" id="CHEBI:30616"/>
        <dbReference type="ChEBI" id="CHEBI:43474"/>
        <dbReference type="ChEBI" id="CHEBI:456216"/>
        <dbReference type="EC" id="3.6.4.13"/>
    </reaction>
</comment>
<feature type="domain" description="DEAD-box RNA helicase Q" evidence="15">
    <location>
        <begin position="145"/>
        <end position="174"/>
    </location>
</feature>
<dbReference type="PROSITE" id="PS51194">
    <property type="entry name" value="HELICASE_CTER"/>
    <property type="match status" value="1"/>
</dbReference>
<evidence type="ECO:0000313" key="17">
    <source>
        <dbReference type="Proteomes" id="UP001497600"/>
    </source>
</evidence>
<feature type="region of interest" description="Disordered" evidence="12">
    <location>
        <begin position="1"/>
        <end position="88"/>
    </location>
</feature>
<dbReference type="SUPFAM" id="SSF52540">
    <property type="entry name" value="P-loop containing nucleoside triphosphate hydrolases"/>
    <property type="match status" value="2"/>
</dbReference>
<dbReference type="GO" id="GO:0004386">
    <property type="term" value="F:helicase activity"/>
    <property type="evidence" value="ECO:0007669"/>
    <property type="project" value="UniProtKB-KW"/>
</dbReference>
<keyword evidence="8 11" id="KW-0694">RNA-binding</keyword>
<dbReference type="EC" id="3.6.4.13" evidence="11"/>
<keyword evidence="5 11" id="KW-0378">Hydrolase</keyword>
<evidence type="ECO:0000256" key="7">
    <source>
        <dbReference type="ARBA" id="ARBA00022840"/>
    </source>
</evidence>
<evidence type="ECO:0000256" key="4">
    <source>
        <dbReference type="ARBA" id="ARBA00022741"/>
    </source>
</evidence>
<comment type="similarity">
    <text evidence="11">Belongs to the DEAD box helicase family.</text>
</comment>
<dbReference type="PROSITE" id="PS51195">
    <property type="entry name" value="Q_MOTIF"/>
    <property type="match status" value="1"/>
</dbReference>
<feature type="region of interest" description="Disordered" evidence="12">
    <location>
        <begin position="715"/>
        <end position="765"/>
    </location>
</feature>
<evidence type="ECO:0000256" key="10">
    <source>
        <dbReference type="PROSITE-ProRule" id="PRU00552"/>
    </source>
</evidence>
<evidence type="ECO:0000313" key="16">
    <source>
        <dbReference type="EMBL" id="CAK7900263.1"/>
    </source>
</evidence>
<feature type="compositionally biased region" description="Low complexity" evidence="12">
    <location>
        <begin position="14"/>
        <end position="29"/>
    </location>
</feature>
<evidence type="ECO:0000256" key="2">
    <source>
        <dbReference type="ARBA" id="ARBA00022517"/>
    </source>
</evidence>
<feature type="domain" description="Helicase ATP-binding" evidence="13">
    <location>
        <begin position="180"/>
        <end position="371"/>
    </location>
</feature>
<dbReference type="EMBL" id="OZ004255">
    <property type="protein sequence ID" value="CAK7900263.1"/>
    <property type="molecule type" value="Genomic_DNA"/>
</dbReference>
<dbReference type="CDD" id="cd17949">
    <property type="entry name" value="DEADc_DDX31"/>
    <property type="match status" value="1"/>
</dbReference>
<proteinExistence type="inferred from homology"/>
<dbReference type="InterPro" id="IPR014014">
    <property type="entry name" value="RNA_helicase_DEAD_Q_motif"/>
</dbReference>
<feature type="compositionally biased region" description="Polar residues" evidence="12">
    <location>
        <begin position="53"/>
        <end position="63"/>
    </location>
</feature>
<dbReference type="Proteomes" id="UP001497600">
    <property type="component" value="Chromosome C"/>
</dbReference>
<evidence type="ECO:0000256" key="3">
    <source>
        <dbReference type="ARBA" id="ARBA00022552"/>
    </source>
</evidence>
<keyword evidence="3" id="KW-0698">rRNA processing</keyword>
<evidence type="ECO:0000259" key="13">
    <source>
        <dbReference type="PROSITE" id="PS51192"/>
    </source>
</evidence>
<keyword evidence="6 11" id="KW-0347">Helicase</keyword>
<dbReference type="InterPro" id="IPR027417">
    <property type="entry name" value="P-loop_NTPase"/>
</dbReference>
<evidence type="ECO:0000259" key="14">
    <source>
        <dbReference type="PROSITE" id="PS51194"/>
    </source>
</evidence>
<dbReference type="InterPro" id="IPR014001">
    <property type="entry name" value="Helicase_ATP-bd"/>
</dbReference>
<evidence type="ECO:0000256" key="12">
    <source>
        <dbReference type="SAM" id="MobiDB-lite"/>
    </source>
</evidence>
<evidence type="ECO:0000256" key="1">
    <source>
        <dbReference type="ARBA" id="ARBA00004604"/>
    </source>
</evidence>
<name>A0ABP0E930_9ASCO</name>
<dbReference type="SMART" id="SM00487">
    <property type="entry name" value="DEXDc"/>
    <property type="match status" value="1"/>
</dbReference>
<protein>
    <recommendedName>
        <fullName evidence="11">ATP-dependent RNA helicase</fullName>
        <ecNumber evidence="11">3.6.4.13</ecNumber>
    </recommendedName>
</protein>
<dbReference type="Pfam" id="PF13959">
    <property type="entry name" value="CTE_SPB4"/>
    <property type="match status" value="1"/>
</dbReference>
<keyword evidence="9" id="KW-0539">Nucleus</keyword>
<accession>A0ABP0E930</accession>
<gene>
    <name evidence="16" type="primary">DBP7</name>
    <name evidence="16" type="ORF">CAAN4_C06524</name>
</gene>
<evidence type="ECO:0000256" key="11">
    <source>
        <dbReference type="RuleBase" id="RU365068"/>
    </source>
</evidence>